<gene>
    <name evidence="1" type="ORF">H8R10_03815</name>
</gene>
<accession>A0A8I0GBR3</accession>
<dbReference type="EMBL" id="JACRUO010000001">
    <property type="protein sequence ID" value="MBD3689356.1"/>
    <property type="molecule type" value="Genomic_DNA"/>
</dbReference>
<comment type="caution">
    <text evidence="1">The sequence shown here is derived from an EMBL/GenBank/DDBJ whole genome shotgun (WGS) entry which is preliminary data.</text>
</comment>
<evidence type="ECO:0000313" key="1">
    <source>
        <dbReference type="EMBL" id="MBD3689356.1"/>
    </source>
</evidence>
<reference evidence="1 2" key="1">
    <citation type="submission" date="2020-08" db="EMBL/GenBank/DDBJ databases">
        <title>Winkia gen. nov., sp. nov., isolated from faeces of the Anser albifrons in China.</title>
        <authorList>
            <person name="Liu Q."/>
        </authorList>
    </citation>
    <scope>NUCLEOTIDE SEQUENCE [LARGE SCALE GENOMIC DNA]</scope>
    <source>
        <strain evidence="1 2">C62</strain>
    </source>
</reference>
<protein>
    <submittedName>
        <fullName evidence="1">Hemagglutinin</fullName>
    </submittedName>
</protein>
<name>A0A8I0GBR3_9ACTO</name>
<proteinExistence type="predicted"/>
<dbReference type="Proteomes" id="UP000627538">
    <property type="component" value="Unassembled WGS sequence"/>
</dbReference>
<sequence length="296" mass="31764">MSSSRPSARPGRRHPAHVYRRRRAGCGLVALVVIILVGAVIAGGVRGCAAKHAEEAADVPEPTTPPLSSAGFTPGMIISNADFTNTATMNEAQIQEFLDTWGTGCRPGSQACLKDYRTDSAPMPATASCPRQREGGRSLAASTIIWRTAQACGINPEVILVTLQKEQGLITASSSRLTGDAYAWAMGYGCPDGTNCDQQFAGFDTQVYQAAAQWKRYMNEPFSFSILAGVTNTITHAPDPACGSQQVYVENRATAALYNYTPYVPTDAAIKGDFTGCNAYGAGNLRFYQYYRAWFG</sequence>
<dbReference type="RefSeq" id="WP_191071408.1">
    <property type="nucleotide sequence ID" value="NZ_JACRUO010000001.1"/>
</dbReference>
<organism evidence="1 2">
    <name type="scientific">Nanchangia anserum</name>
    <dbReference type="NCBI Taxonomy" id="2692125"/>
    <lineage>
        <taxon>Bacteria</taxon>
        <taxon>Bacillati</taxon>
        <taxon>Actinomycetota</taxon>
        <taxon>Actinomycetes</taxon>
        <taxon>Actinomycetales</taxon>
        <taxon>Actinomycetaceae</taxon>
        <taxon>Nanchangia</taxon>
    </lineage>
</organism>
<dbReference type="AlphaFoldDB" id="A0A8I0GBR3"/>
<evidence type="ECO:0000313" key="2">
    <source>
        <dbReference type="Proteomes" id="UP000627538"/>
    </source>
</evidence>
<keyword evidence="2" id="KW-1185">Reference proteome</keyword>